<dbReference type="Pfam" id="PF13844">
    <property type="entry name" value="Glyco_transf_41"/>
    <property type="match status" value="2"/>
</dbReference>
<dbReference type="Pfam" id="PF13374">
    <property type="entry name" value="TPR_10"/>
    <property type="match status" value="1"/>
</dbReference>
<keyword evidence="4" id="KW-0328">Glycosyltransferase</keyword>
<dbReference type="Gene3D" id="3.40.50.2000">
    <property type="entry name" value="Glycogen Phosphorylase B"/>
    <property type="match status" value="1"/>
</dbReference>
<evidence type="ECO:0000256" key="5">
    <source>
        <dbReference type="ARBA" id="ARBA00022679"/>
    </source>
</evidence>
<evidence type="ECO:0000256" key="1">
    <source>
        <dbReference type="ARBA" id="ARBA00004922"/>
    </source>
</evidence>
<dbReference type="SMART" id="SM00028">
    <property type="entry name" value="TPR"/>
    <property type="match status" value="8"/>
</dbReference>
<feature type="repeat" description="TPR" evidence="8">
    <location>
        <begin position="355"/>
        <end position="388"/>
    </location>
</feature>
<reference evidence="10" key="2">
    <citation type="submission" date="2020-08" db="EMBL/GenBank/DDBJ databases">
        <authorList>
            <person name="Chen M."/>
            <person name="Teng W."/>
            <person name="Zhao L."/>
            <person name="Hu C."/>
            <person name="Zhou Y."/>
            <person name="Han B."/>
            <person name="Song L."/>
            <person name="Shu W."/>
        </authorList>
    </citation>
    <scope>NUCLEOTIDE SEQUENCE</scope>
    <source>
        <strain evidence="10">FACHB-1375</strain>
    </source>
</reference>
<feature type="repeat" description="TPR" evidence="8">
    <location>
        <begin position="440"/>
        <end position="473"/>
    </location>
</feature>
<keyword evidence="11" id="KW-1185">Reference proteome</keyword>
<dbReference type="Proteomes" id="UP000641646">
    <property type="component" value="Unassembled WGS sequence"/>
</dbReference>
<keyword evidence="5" id="KW-0808">Transferase</keyword>
<feature type="domain" description="O-GlcNAc transferase C-terminal" evidence="9">
    <location>
        <begin position="642"/>
        <end position="791"/>
    </location>
</feature>
<keyword evidence="6" id="KW-0677">Repeat</keyword>
<dbReference type="PROSITE" id="PS50293">
    <property type="entry name" value="TPR_REGION"/>
    <property type="match status" value="2"/>
</dbReference>
<dbReference type="Pfam" id="PF14559">
    <property type="entry name" value="TPR_19"/>
    <property type="match status" value="1"/>
</dbReference>
<reference evidence="10" key="1">
    <citation type="journal article" date="2015" name="ISME J.">
        <title>Draft Genome Sequence of Streptomyces incarnatus NRRL8089, which Produces the Nucleoside Antibiotic Sinefungin.</title>
        <authorList>
            <person name="Oshima K."/>
            <person name="Hattori M."/>
            <person name="Shimizu H."/>
            <person name="Fukuda K."/>
            <person name="Nemoto M."/>
            <person name="Inagaki K."/>
            <person name="Tamura T."/>
        </authorList>
    </citation>
    <scope>NUCLEOTIDE SEQUENCE</scope>
    <source>
        <strain evidence="10">FACHB-1375</strain>
    </source>
</reference>
<dbReference type="SUPFAM" id="SSF53756">
    <property type="entry name" value="UDP-Glycosyltransferase/glycogen phosphorylase"/>
    <property type="match status" value="1"/>
</dbReference>
<feature type="repeat" description="TPR" evidence="8">
    <location>
        <begin position="321"/>
        <end position="354"/>
    </location>
</feature>
<evidence type="ECO:0000256" key="7">
    <source>
        <dbReference type="ARBA" id="ARBA00022803"/>
    </source>
</evidence>
<gene>
    <name evidence="10" type="ORF">H6G03_01950</name>
</gene>
<feature type="repeat" description="TPR" evidence="8">
    <location>
        <begin position="474"/>
        <end position="507"/>
    </location>
</feature>
<evidence type="ECO:0000313" key="11">
    <source>
        <dbReference type="Proteomes" id="UP000641646"/>
    </source>
</evidence>
<dbReference type="Pfam" id="PF13432">
    <property type="entry name" value="TPR_16"/>
    <property type="match status" value="1"/>
</dbReference>
<sequence>MDERRFIQELPALYENWGDKSVSPKSDRFQPILDRTQAKSAANVMQLLNFAVECMEADEVYCQIGCLPVENLLGALLDNPEKMAYAVDKFSEIDVAENAQEQIIEKLSSLALDRQVFFCEQEFEEFFFDLREIMPEAKIGVYFYDGPHDYRSELVALLLVKPFLAERALIIVNHSNCSAAQQATWDFLAAHRQCQLLLDFPKFGNGIQILSWDINQENLYNWSTVAEECRNEKAIKAIAKLNLEFEKEKEQAIKTLYKEALALQHFNQFSEAETKYREIISWDGKQANAWHNLAMLYYMKEEYQDALLMLIKALQMDSSVALYHYSFGLIMEKMDNAPKAIRAYEQAIALNPEIIDAYNNIGNIWLAEGDLDRAESIYRQAIAANPDLYGSYLNLGNVLRTKNQLDEAIEYYEKALQLKNAEPFILYNLGLAFEAKQAPAEAAEYFGYAAYREGKYEEAIEYYKKFLTYRTGDIYFYNALAECYKKLNQAEETIKTYQEGIKQHPNSAYLYFMLVISMQDFGMTEEAIELATQASQMLPNDLSLKLEKQRLLPIVYDTNEEIDYYRSRFIHHLEELVLETNLDTEEAINKAVIGIGCRTNFYLQYQGKNDLDLQIKYGEFVHKVMGAKYPEWVRPLPMPPLSEDGKIRVGYISPHLYSHSVGLLALGWLKNHDPNKIEVYSYYNNRQWDPINEQFRLYSQVFHQLPDDPQAICEQIIADNLHVLVFLDIGMQAQITQMAGLRLAPIQCTTWAHPITSGIPTIDYFLSCELMEPENATEHYSENLISLPNIGFCYSKPLLPEQRKTRAGLGIRENAIVYLSSQSLYKYLPQYDYIFPAIAKRVPQAQFAFLSSQKGKWITEKFRQRLQKAFASMGLNSEDYCTILPRLSGKDYMSLNLVSDVYIDTFSWSGGNTTLQAIASHLPIVTCPGEFMRGRHSYGILKMLGVTETIARNEDEYIEIAVRLGLDPEWRKSIVQKVIDNNSRVFEDKTCVVALEEFYQRVVREKQLGGL</sequence>
<dbReference type="PANTHER" id="PTHR44835">
    <property type="entry name" value="UDP-N-ACETYLGLUCOSAMINE--PEPTIDE N-ACETYLGLUCOSAMINYLTRANSFERASE SPINDLY-RELATED"/>
    <property type="match status" value="1"/>
</dbReference>
<dbReference type="Pfam" id="PF13414">
    <property type="entry name" value="TPR_11"/>
    <property type="match status" value="1"/>
</dbReference>
<comment type="similarity">
    <text evidence="2">Belongs to the glycosyltransferase 41 family. O-GlcNAc transferase subfamily.</text>
</comment>
<dbReference type="InterPro" id="IPR019734">
    <property type="entry name" value="TPR_rpt"/>
</dbReference>
<feature type="domain" description="O-GlcNAc transferase C-terminal" evidence="9">
    <location>
        <begin position="805"/>
        <end position="989"/>
    </location>
</feature>
<evidence type="ECO:0000313" key="10">
    <source>
        <dbReference type="EMBL" id="MBD2179884.1"/>
    </source>
</evidence>
<dbReference type="GO" id="GO:0097363">
    <property type="term" value="F:protein O-acetylglucosaminyltransferase activity"/>
    <property type="evidence" value="ECO:0007669"/>
    <property type="project" value="UniProtKB-EC"/>
</dbReference>
<feature type="repeat" description="TPR" evidence="8">
    <location>
        <begin position="287"/>
        <end position="320"/>
    </location>
</feature>
<dbReference type="EMBL" id="JACJPW010000003">
    <property type="protein sequence ID" value="MBD2179884.1"/>
    <property type="molecule type" value="Genomic_DNA"/>
</dbReference>
<organism evidence="10 11">
    <name type="scientific">Aerosakkonema funiforme FACHB-1375</name>
    <dbReference type="NCBI Taxonomy" id="2949571"/>
    <lineage>
        <taxon>Bacteria</taxon>
        <taxon>Bacillati</taxon>
        <taxon>Cyanobacteriota</taxon>
        <taxon>Cyanophyceae</taxon>
        <taxon>Oscillatoriophycideae</taxon>
        <taxon>Aerosakkonematales</taxon>
        <taxon>Aerosakkonemataceae</taxon>
        <taxon>Aerosakkonema</taxon>
    </lineage>
</organism>
<evidence type="ECO:0000256" key="2">
    <source>
        <dbReference type="ARBA" id="ARBA00005386"/>
    </source>
</evidence>
<dbReference type="PROSITE" id="PS50005">
    <property type="entry name" value="TPR"/>
    <property type="match status" value="6"/>
</dbReference>
<dbReference type="Gene3D" id="1.25.40.10">
    <property type="entry name" value="Tetratricopeptide repeat domain"/>
    <property type="match status" value="3"/>
</dbReference>
<keyword evidence="7 8" id="KW-0802">TPR repeat</keyword>
<dbReference type="InterPro" id="IPR011990">
    <property type="entry name" value="TPR-like_helical_dom_sf"/>
</dbReference>
<dbReference type="Pfam" id="PF13578">
    <property type="entry name" value="Methyltransf_24"/>
    <property type="match status" value="1"/>
</dbReference>
<evidence type="ECO:0000256" key="3">
    <source>
        <dbReference type="ARBA" id="ARBA00011970"/>
    </source>
</evidence>
<evidence type="ECO:0000259" key="9">
    <source>
        <dbReference type="Pfam" id="PF13844"/>
    </source>
</evidence>
<dbReference type="AlphaFoldDB" id="A0A926V9Q9"/>
<protein>
    <recommendedName>
        <fullName evidence="3">protein O-GlcNAc transferase</fullName>
        <ecNumber evidence="3">2.4.1.255</ecNumber>
    </recommendedName>
</protein>
<proteinExistence type="inferred from homology"/>
<evidence type="ECO:0000256" key="6">
    <source>
        <dbReference type="ARBA" id="ARBA00022737"/>
    </source>
</evidence>
<dbReference type="PANTHER" id="PTHR44835:SF1">
    <property type="entry name" value="PROTEIN O-GLCNAC TRANSFERASE"/>
    <property type="match status" value="1"/>
</dbReference>
<name>A0A926V9Q9_9CYAN</name>
<accession>A0A926V9Q9</accession>
<comment type="pathway">
    <text evidence="1">Protein modification; protein glycosylation.</text>
</comment>
<comment type="caution">
    <text evidence="10">The sequence shown here is derived from an EMBL/GenBank/DDBJ whole genome shotgun (WGS) entry which is preliminary data.</text>
</comment>
<dbReference type="InterPro" id="IPR051939">
    <property type="entry name" value="Glycosyltr_41/O-GlcNAc_trsf"/>
</dbReference>
<dbReference type="InterPro" id="IPR029489">
    <property type="entry name" value="OGT/SEC/SPY_C"/>
</dbReference>
<evidence type="ECO:0000256" key="4">
    <source>
        <dbReference type="ARBA" id="ARBA00022676"/>
    </source>
</evidence>
<evidence type="ECO:0000256" key="8">
    <source>
        <dbReference type="PROSITE-ProRule" id="PRU00339"/>
    </source>
</evidence>
<dbReference type="Gene3D" id="3.40.50.11380">
    <property type="match status" value="1"/>
</dbReference>
<dbReference type="RefSeq" id="WP_190461526.1">
    <property type="nucleotide sequence ID" value="NZ_JACJPW010000003.1"/>
</dbReference>
<dbReference type="SUPFAM" id="SSF48452">
    <property type="entry name" value="TPR-like"/>
    <property type="match status" value="2"/>
</dbReference>
<feature type="repeat" description="TPR" evidence="8">
    <location>
        <begin position="389"/>
        <end position="422"/>
    </location>
</feature>
<dbReference type="EC" id="2.4.1.255" evidence="3"/>